<dbReference type="InterPro" id="IPR036942">
    <property type="entry name" value="Beta-barrel_TonB_sf"/>
</dbReference>
<evidence type="ECO:0000313" key="5">
    <source>
        <dbReference type="Proteomes" id="UP000282438"/>
    </source>
</evidence>
<proteinExistence type="predicted"/>
<name>A0A3S8ZTR9_9NEIS</name>
<protein>
    <recommendedName>
        <fullName evidence="6">Exopolysaccharide biosynthesis operon protein EpsL</fullName>
    </recommendedName>
</protein>
<comment type="subcellular location">
    <subcellularLocation>
        <location evidence="1">Cell outer membrane</location>
    </subcellularLocation>
</comment>
<keyword evidence="2" id="KW-0472">Membrane</keyword>
<evidence type="ECO:0000313" key="4">
    <source>
        <dbReference type="EMBL" id="AZN36862.1"/>
    </source>
</evidence>
<accession>A0A3S8ZTR9</accession>
<organism evidence="4 5">
    <name type="scientific">Iodobacter ciconiae</name>
    <dbReference type="NCBI Taxonomy" id="2496266"/>
    <lineage>
        <taxon>Bacteria</taxon>
        <taxon>Pseudomonadati</taxon>
        <taxon>Pseudomonadota</taxon>
        <taxon>Betaproteobacteria</taxon>
        <taxon>Neisseriales</taxon>
        <taxon>Chitinibacteraceae</taxon>
        <taxon>Iodobacter</taxon>
    </lineage>
</organism>
<dbReference type="KEGG" id="iod:EJO50_10440"/>
<dbReference type="SUPFAM" id="SSF56935">
    <property type="entry name" value="Porins"/>
    <property type="match status" value="1"/>
</dbReference>
<dbReference type="OrthoDB" id="8576304at2"/>
<dbReference type="EMBL" id="CP034433">
    <property type="protein sequence ID" value="AZN36862.1"/>
    <property type="molecule type" value="Genomic_DNA"/>
</dbReference>
<keyword evidence="3" id="KW-0998">Cell outer membrane</keyword>
<dbReference type="Proteomes" id="UP000282438">
    <property type="component" value="Chromosome"/>
</dbReference>
<evidence type="ECO:0000256" key="1">
    <source>
        <dbReference type="ARBA" id="ARBA00004442"/>
    </source>
</evidence>
<gene>
    <name evidence="4" type="ORF">EJO50_10440</name>
</gene>
<dbReference type="InterPro" id="IPR018759">
    <property type="entry name" value="BBP2_2"/>
</dbReference>
<evidence type="ECO:0000256" key="2">
    <source>
        <dbReference type="ARBA" id="ARBA00023136"/>
    </source>
</evidence>
<dbReference type="Pfam" id="PF10082">
    <property type="entry name" value="BBP2_2"/>
    <property type="match status" value="1"/>
</dbReference>
<dbReference type="GO" id="GO:0009279">
    <property type="term" value="C:cell outer membrane"/>
    <property type="evidence" value="ECO:0007669"/>
    <property type="project" value="UniProtKB-SubCell"/>
</dbReference>
<sequence>MSYKFTVGSLKYNAAIFLANKGSISKDLVMWFRVGLLGLCSLNYAQAAYGPEDTVKLNVNLASQYDSNLFKLAENIENTQTRENGHKADLRLDSKVSGQLDLILSRQLLHANADISQINYRNFSELNHNEWNVGLAWDWLLGSRLSGQLSAKASNRMSSFEDDLFAAQGNRVLDMQRQNSVDWQGILKLKSTLSIIATAGISTEEHDLKKFIDAKNNTASLGLRYQTAKGNYISLRHGWRKYTYDIDLPFRAGFTEQTSSVNLGYSPSNKLIISSSLGLSHWVSAFNDQSQNTPQWDLGLAWQATDKTSLKIGYGQSFSEFTSGAGRNLDRHMNIGAKWAMTAKMDWNIDADRRERSFEAAGGNAQRNENTNSLRIGLNYKALLPLTITSYVRAEQRNSEVINGNYKDYQLGLNARFDY</sequence>
<evidence type="ECO:0000256" key="3">
    <source>
        <dbReference type="ARBA" id="ARBA00023237"/>
    </source>
</evidence>
<dbReference type="AlphaFoldDB" id="A0A3S8ZTR9"/>
<reference evidence="4 5" key="1">
    <citation type="submission" date="2018-12" db="EMBL/GenBank/DDBJ databases">
        <title>Complete genome sequence of Iodobacter sp. H11R3.</title>
        <authorList>
            <person name="Bae J.-W."/>
        </authorList>
    </citation>
    <scope>NUCLEOTIDE SEQUENCE [LARGE SCALE GENOMIC DNA]</scope>
    <source>
        <strain evidence="4 5">H11R3</strain>
    </source>
</reference>
<dbReference type="Gene3D" id="2.40.170.20">
    <property type="entry name" value="TonB-dependent receptor, beta-barrel domain"/>
    <property type="match status" value="1"/>
</dbReference>
<evidence type="ECO:0008006" key="6">
    <source>
        <dbReference type="Google" id="ProtNLM"/>
    </source>
</evidence>
<keyword evidence="5" id="KW-1185">Reference proteome</keyword>